<feature type="non-terminal residue" evidence="1">
    <location>
        <position position="138"/>
    </location>
</feature>
<dbReference type="InterPro" id="IPR036691">
    <property type="entry name" value="Endo/exonu/phosph_ase_sf"/>
</dbReference>
<feature type="non-terminal residue" evidence="1">
    <location>
        <position position="1"/>
    </location>
</feature>
<sequence length="138" mass="15299">VLSRWPVEHSASLTAAQSFELYPPGWPRLRWYNLHLRSYPFAPYALHGFAGNPSPFDDPFDALLGFKEACLAEREEIAVALERSAQLPDLRDVLEDIHQTMGVSVIITGDFNAASHLDDAEGPLWPCSVECAAYGLVD</sequence>
<organism evidence="1 2">
    <name type="scientific">Symbiodinium pilosum</name>
    <name type="common">Dinoflagellate</name>
    <dbReference type="NCBI Taxonomy" id="2952"/>
    <lineage>
        <taxon>Eukaryota</taxon>
        <taxon>Sar</taxon>
        <taxon>Alveolata</taxon>
        <taxon>Dinophyceae</taxon>
        <taxon>Suessiales</taxon>
        <taxon>Symbiodiniaceae</taxon>
        <taxon>Symbiodinium</taxon>
    </lineage>
</organism>
<proteinExistence type="predicted"/>
<dbReference type="OrthoDB" id="276515at2759"/>
<keyword evidence="2" id="KW-1185">Reference proteome</keyword>
<dbReference type="AlphaFoldDB" id="A0A812J989"/>
<protein>
    <recommendedName>
        <fullName evidence="3">Endonuclease/exonuclease/phosphatase domain-containing protein</fullName>
    </recommendedName>
</protein>
<reference evidence="1" key="1">
    <citation type="submission" date="2021-02" db="EMBL/GenBank/DDBJ databases">
        <authorList>
            <person name="Dougan E. K."/>
            <person name="Rhodes N."/>
            <person name="Thang M."/>
            <person name="Chan C."/>
        </authorList>
    </citation>
    <scope>NUCLEOTIDE SEQUENCE</scope>
</reference>
<evidence type="ECO:0008006" key="3">
    <source>
        <dbReference type="Google" id="ProtNLM"/>
    </source>
</evidence>
<dbReference type="SUPFAM" id="SSF56219">
    <property type="entry name" value="DNase I-like"/>
    <property type="match status" value="1"/>
</dbReference>
<gene>
    <name evidence="1" type="ORF">SPIL2461_LOCUS1803</name>
</gene>
<evidence type="ECO:0000313" key="1">
    <source>
        <dbReference type="EMBL" id="CAE7200922.1"/>
    </source>
</evidence>
<dbReference type="Proteomes" id="UP000649617">
    <property type="component" value="Unassembled WGS sequence"/>
</dbReference>
<dbReference type="EMBL" id="CAJNIZ010001838">
    <property type="protein sequence ID" value="CAE7200922.1"/>
    <property type="molecule type" value="Genomic_DNA"/>
</dbReference>
<evidence type="ECO:0000313" key="2">
    <source>
        <dbReference type="Proteomes" id="UP000649617"/>
    </source>
</evidence>
<comment type="caution">
    <text evidence="1">The sequence shown here is derived from an EMBL/GenBank/DDBJ whole genome shotgun (WGS) entry which is preliminary data.</text>
</comment>
<accession>A0A812J989</accession>
<dbReference type="Gene3D" id="3.60.10.10">
    <property type="entry name" value="Endonuclease/exonuclease/phosphatase"/>
    <property type="match status" value="1"/>
</dbReference>
<name>A0A812J989_SYMPI</name>